<feature type="compositionally biased region" description="Pro residues" evidence="4">
    <location>
        <begin position="33"/>
        <end position="44"/>
    </location>
</feature>
<proteinExistence type="predicted"/>
<keyword evidence="7" id="KW-1185">Reference proteome</keyword>
<dbReference type="PROSITE" id="PS50097">
    <property type="entry name" value="BTB"/>
    <property type="match status" value="1"/>
</dbReference>
<feature type="compositionally biased region" description="Pro residues" evidence="4">
    <location>
        <begin position="286"/>
        <end position="296"/>
    </location>
</feature>
<dbReference type="SUPFAM" id="SSF63829">
    <property type="entry name" value="Calcium-dependent phosphotriesterase"/>
    <property type="match status" value="1"/>
</dbReference>
<dbReference type="AlphaFoldDB" id="A0A835YCH1"/>
<keyword evidence="3" id="KW-0040">ANK repeat</keyword>
<comment type="caution">
    <text evidence="6">The sequence shown here is derived from an EMBL/GenBank/DDBJ whole genome shotgun (WGS) entry which is preliminary data.</text>
</comment>
<dbReference type="Gene3D" id="3.30.710.10">
    <property type="entry name" value="Potassium Channel Kv1.1, Chain A"/>
    <property type="match status" value="1"/>
</dbReference>
<evidence type="ECO:0000313" key="6">
    <source>
        <dbReference type="EMBL" id="KAG2500417.1"/>
    </source>
</evidence>
<feature type="region of interest" description="Disordered" evidence="4">
    <location>
        <begin position="25"/>
        <end position="59"/>
    </location>
</feature>
<dbReference type="PANTHER" id="PTHR46231">
    <property type="entry name" value="ANKYRIN REPEAT AND BTB/POZ DOMAIN-CONTAINING PROTEIN 1"/>
    <property type="match status" value="1"/>
</dbReference>
<dbReference type="PANTHER" id="PTHR46231:SF1">
    <property type="entry name" value="ANKYRIN REPEAT AND BTB_POZ DOMAIN-CONTAINING PROTEIN 1"/>
    <property type="match status" value="1"/>
</dbReference>
<dbReference type="GO" id="GO:0005737">
    <property type="term" value="C:cytoplasm"/>
    <property type="evidence" value="ECO:0007669"/>
    <property type="project" value="TreeGrafter"/>
</dbReference>
<evidence type="ECO:0000256" key="1">
    <source>
        <dbReference type="ARBA" id="ARBA00004906"/>
    </source>
</evidence>
<dbReference type="CDD" id="cd18186">
    <property type="entry name" value="BTB_POZ_ZBTB_KLHL-like"/>
    <property type="match status" value="1"/>
</dbReference>
<dbReference type="GO" id="GO:0000151">
    <property type="term" value="C:ubiquitin ligase complex"/>
    <property type="evidence" value="ECO:0007669"/>
    <property type="project" value="TreeGrafter"/>
</dbReference>
<dbReference type="SUPFAM" id="SSF54695">
    <property type="entry name" value="POZ domain"/>
    <property type="match status" value="1"/>
</dbReference>
<evidence type="ECO:0000256" key="4">
    <source>
        <dbReference type="SAM" id="MobiDB-lite"/>
    </source>
</evidence>
<feature type="region of interest" description="Disordered" evidence="4">
    <location>
        <begin position="213"/>
        <end position="240"/>
    </location>
</feature>
<gene>
    <name evidence="6" type="ORF">HYH03_001986</name>
</gene>
<dbReference type="SMART" id="SM00225">
    <property type="entry name" value="BTB"/>
    <property type="match status" value="1"/>
</dbReference>
<dbReference type="OrthoDB" id="6359816at2759"/>
<dbReference type="EMBL" id="JAEHOE010000004">
    <property type="protein sequence ID" value="KAG2500417.1"/>
    <property type="molecule type" value="Genomic_DNA"/>
</dbReference>
<organism evidence="6 7">
    <name type="scientific">Edaphochlamys debaryana</name>
    <dbReference type="NCBI Taxonomy" id="47281"/>
    <lineage>
        <taxon>Eukaryota</taxon>
        <taxon>Viridiplantae</taxon>
        <taxon>Chlorophyta</taxon>
        <taxon>core chlorophytes</taxon>
        <taxon>Chlorophyceae</taxon>
        <taxon>CS clade</taxon>
        <taxon>Chlamydomonadales</taxon>
        <taxon>Chlamydomonadales incertae sedis</taxon>
        <taxon>Edaphochlamys</taxon>
    </lineage>
</organism>
<evidence type="ECO:0000256" key="3">
    <source>
        <dbReference type="ARBA" id="ARBA00023043"/>
    </source>
</evidence>
<feature type="region of interest" description="Disordered" evidence="4">
    <location>
        <begin position="267"/>
        <end position="301"/>
    </location>
</feature>
<feature type="compositionally biased region" description="Low complexity" evidence="4">
    <location>
        <begin position="273"/>
        <end position="285"/>
    </location>
</feature>
<dbReference type="Proteomes" id="UP000612055">
    <property type="component" value="Unassembled WGS sequence"/>
</dbReference>
<dbReference type="InterPro" id="IPR000210">
    <property type="entry name" value="BTB/POZ_dom"/>
</dbReference>
<evidence type="ECO:0000313" key="7">
    <source>
        <dbReference type="Proteomes" id="UP000612055"/>
    </source>
</evidence>
<reference evidence="6" key="1">
    <citation type="journal article" date="2020" name="bioRxiv">
        <title>Comparative genomics of Chlamydomonas.</title>
        <authorList>
            <person name="Craig R.J."/>
            <person name="Hasan A.R."/>
            <person name="Ness R.W."/>
            <person name="Keightley P.D."/>
        </authorList>
    </citation>
    <scope>NUCLEOTIDE SEQUENCE</scope>
    <source>
        <strain evidence="6">CCAP 11/70</strain>
    </source>
</reference>
<comment type="pathway">
    <text evidence="1">Protein modification; protein ubiquitination.</text>
</comment>
<sequence>MQQPRQGANPAQAVLKAALVGPDEPAGLVTRLLPPPPPSAPGPTPTSASGQNSSQPASSRLQTLVVTYDGDAYELEGAEGPGVQPVALGRHVDLWRVVPAGGRVPAVDDAMEYGWPVAGVSGDGAFFCLEETSIMKVDAEGLVTTVAGSRDVEGDTDGPGPAARFDHPACLTSDGAGALYLACRTRVRRVQLPMGGEGGGNVGAALGTPAAGPGPGAGAGAAAQAGLGPNPGPAAQTGGTSEAAMALVSTLPFTAPDEIAGLAFVHPSPITRPTAGPGPSSSSAPSPTPSPGPSPPAGGGHLLLATRTAVYRANLGAGTGPAALTLLAGAERGDDGPVDGRGAEARFSNIWGLVVDGEGAAYVIDWDRVDVTTAVRRVSYDGTVTTVVSDLEGELERPAVLPNGCLVLCGYAQLVILALDLLPPPLCARPPPAREDPAAGPPRRTLHADMGALLDAQPDGTADLTLVVGDRRFAVHRAILIARCDYFRQRLGGGFADGAEAELSLPDADPAAFELLLRFIYTGSAPIPPALAPAVAELADRLLLPELCSDAQAAVLSGVTAETVVGSLLWAECLGGSFADLFSSLKAWYLEHHEEVLERAEDSVRRLAESPDLVLELMRAMALHSKQQQQQQQQQQQRAA</sequence>
<dbReference type="InterPro" id="IPR011042">
    <property type="entry name" value="6-blade_b-propeller_TolB-like"/>
</dbReference>
<dbReference type="Pfam" id="PF00651">
    <property type="entry name" value="BTB"/>
    <property type="match status" value="1"/>
</dbReference>
<keyword evidence="2" id="KW-0677">Repeat</keyword>
<evidence type="ECO:0000259" key="5">
    <source>
        <dbReference type="PROSITE" id="PS50097"/>
    </source>
</evidence>
<dbReference type="Gene3D" id="2.120.10.30">
    <property type="entry name" value="TolB, C-terminal domain"/>
    <property type="match status" value="2"/>
</dbReference>
<accession>A0A835YCH1</accession>
<feature type="domain" description="BTB" evidence="5">
    <location>
        <begin position="462"/>
        <end position="529"/>
    </location>
</feature>
<protein>
    <recommendedName>
        <fullName evidence="5">BTB domain-containing protein</fullName>
    </recommendedName>
</protein>
<dbReference type="InterPro" id="IPR044515">
    <property type="entry name" value="ABTB1"/>
</dbReference>
<evidence type="ECO:0000256" key="2">
    <source>
        <dbReference type="ARBA" id="ARBA00022737"/>
    </source>
</evidence>
<dbReference type="InterPro" id="IPR011333">
    <property type="entry name" value="SKP1/BTB/POZ_sf"/>
</dbReference>
<name>A0A835YCH1_9CHLO</name>